<dbReference type="InterPro" id="IPR017978">
    <property type="entry name" value="GPCR_3_C"/>
</dbReference>
<dbReference type="InterPro" id="IPR050726">
    <property type="entry name" value="mGluR"/>
</dbReference>
<evidence type="ECO:0000256" key="5">
    <source>
        <dbReference type="ARBA" id="ARBA00023180"/>
    </source>
</evidence>
<organism evidence="10 11">
    <name type="scientific">Temnothorax curvispinosus</name>
    <dbReference type="NCBI Taxonomy" id="300111"/>
    <lineage>
        <taxon>Eukaryota</taxon>
        <taxon>Metazoa</taxon>
        <taxon>Ecdysozoa</taxon>
        <taxon>Arthropoda</taxon>
        <taxon>Hexapoda</taxon>
        <taxon>Insecta</taxon>
        <taxon>Pterygota</taxon>
        <taxon>Neoptera</taxon>
        <taxon>Endopterygota</taxon>
        <taxon>Hymenoptera</taxon>
        <taxon>Apocrita</taxon>
        <taxon>Aculeata</taxon>
        <taxon>Formicoidea</taxon>
        <taxon>Formicidae</taxon>
        <taxon>Myrmicinae</taxon>
        <taxon>Temnothorax</taxon>
    </lineage>
</organism>
<evidence type="ECO:0000259" key="9">
    <source>
        <dbReference type="PROSITE" id="PS50259"/>
    </source>
</evidence>
<evidence type="ECO:0000256" key="3">
    <source>
        <dbReference type="ARBA" id="ARBA00022989"/>
    </source>
</evidence>
<feature type="compositionally biased region" description="Acidic residues" evidence="6">
    <location>
        <begin position="844"/>
        <end position="862"/>
    </location>
</feature>
<feature type="transmembrane region" description="Helical" evidence="7">
    <location>
        <begin position="471"/>
        <end position="490"/>
    </location>
</feature>
<keyword evidence="10" id="KW-1185">Reference proteome</keyword>
<evidence type="ECO:0000256" key="7">
    <source>
        <dbReference type="SAM" id="Phobius"/>
    </source>
</evidence>
<dbReference type="AlphaFoldDB" id="A0A6J1QVB4"/>
<evidence type="ECO:0000256" key="1">
    <source>
        <dbReference type="ARBA" id="ARBA00004141"/>
    </source>
</evidence>
<dbReference type="Proteomes" id="UP000504618">
    <property type="component" value="Unplaced"/>
</dbReference>
<evidence type="ECO:0000256" key="8">
    <source>
        <dbReference type="SAM" id="SignalP"/>
    </source>
</evidence>
<evidence type="ECO:0000256" key="6">
    <source>
        <dbReference type="SAM" id="MobiDB-lite"/>
    </source>
</evidence>
<dbReference type="CTD" id="43146"/>
<feature type="transmembrane region" description="Helical" evidence="7">
    <location>
        <begin position="616"/>
        <end position="638"/>
    </location>
</feature>
<dbReference type="CDD" id="cd15042">
    <property type="entry name" value="7tmC_Boss"/>
    <property type="match status" value="1"/>
</dbReference>
<keyword evidence="5" id="KW-0325">Glycoprotein</keyword>
<feature type="domain" description="G-protein coupled receptors family 3 profile" evidence="9">
    <location>
        <begin position="581"/>
        <end position="672"/>
    </location>
</feature>
<feature type="transmembrane region" description="Helical" evidence="7">
    <location>
        <begin position="435"/>
        <end position="459"/>
    </location>
</feature>
<accession>A0A6J1QVB4</accession>
<dbReference type="PANTHER" id="PTHR24060">
    <property type="entry name" value="METABOTROPIC GLUTAMATE RECEPTOR"/>
    <property type="match status" value="1"/>
</dbReference>
<reference evidence="11 12" key="1">
    <citation type="submission" date="2025-04" db="UniProtKB">
        <authorList>
            <consortium name="RefSeq"/>
        </authorList>
    </citation>
    <scope>IDENTIFICATION</scope>
    <source>
        <tissue evidence="11 12">Whole body</tissue>
    </source>
</reference>
<feature type="transmembrane region" description="Helical" evidence="7">
    <location>
        <begin position="552"/>
        <end position="568"/>
    </location>
</feature>
<dbReference type="RefSeq" id="XP_024886535.1">
    <property type="nucleotide sequence ID" value="XM_025030767.1"/>
</dbReference>
<dbReference type="Gene3D" id="3.40.50.2300">
    <property type="match status" value="1"/>
</dbReference>
<dbReference type="SUPFAM" id="SSF81665">
    <property type="entry name" value="Calcium ATPase, transmembrane domain M"/>
    <property type="match status" value="1"/>
</dbReference>
<keyword evidence="4 7" id="KW-0472">Membrane</keyword>
<name>A0A6J1QVB4_9HYME</name>
<feature type="signal peptide" evidence="8">
    <location>
        <begin position="1"/>
        <end position="21"/>
    </location>
</feature>
<evidence type="ECO:0000256" key="4">
    <source>
        <dbReference type="ARBA" id="ARBA00023136"/>
    </source>
</evidence>
<evidence type="ECO:0000313" key="12">
    <source>
        <dbReference type="RefSeq" id="XP_024886535.1"/>
    </source>
</evidence>
<dbReference type="InterPro" id="IPR023298">
    <property type="entry name" value="ATPase_P-typ_TM_dom_sf"/>
</dbReference>
<evidence type="ECO:0000313" key="10">
    <source>
        <dbReference type="Proteomes" id="UP000504618"/>
    </source>
</evidence>
<sequence length="870" mass="98859">MANDMLIKASILLSIVLLTLSTNEQTCSENTTLLETTGDAILTAFVNANYGQYCNVSSSKGLQQISTILRIVQTLNKYDYIPSVKLGLRIFDTCPDRITVFRQVLRVAIEQSCAPDYEMGVLVSSQYGHVMDYLRDHGGLPIGVYEERDFTMPLIDILAHYLSTKYKIVDLVYTNADYVLDRFLKVTKDAGVCVKRSDIRRVNGDGYANVTETVIVAIGQRNDVLRWLGENEESRDSSETWLLLPLDNSDIDDLIPPGSYVIKPEIPRFDLGEFSSTDEFPENSDNSTNNSPYLLDIGKAVIGLAEVFRDLLVRSCPIDNKECSIVTQSPESQREIRDVDVYEILHMQPRSHSVRYVIATKMQHDSHELIDVAFYEIEVSNLRVLPKATMPGKPGLCLEHLAENCENCMNFQGRSDAHDITKVDVVGKSILKNSIYVPVFLIAIVCGVLACCVMVIFIVHRFVTGEILDGNPALTIVLVLANLFTLLTALPFCVTDDYFGAESLNAWKIFLTTLAFGLTFSLMLSRAFFLALSAGGVFIIHINGYLQSLMTLFMYGVQITISVMFYVLSTMNSAMVARSLIFIALLGYDISLLIGLFVACYYIIRTQRNYYEGRCFFGTAVGLLIIWAIWLMSFMLMHPKNRDAIVSFGIVATAYLIIFSILTPRIYYMVTHIPKRKDPEQRFDPVNRPTNSIVNTIVRQSRSSYDYVHPAGENQILRVPSAYPNYYGNSSPNLKYLERCRSPNHYEMPVYNNYECRAEMKEIDATYITPRMYIENTRSLATNDVIYAQPRIYKSQRIILGEKSNAEITCNRDHSSPSPRLHVEMYPMRYTSPTNMERERRISEEEEDEKDEEEDEENQEDECASRVTRF</sequence>
<dbReference type="GeneID" id="112464009"/>
<evidence type="ECO:0000256" key="2">
    <source>
        <dbReference type="ARBA" id="ARBA00022692"/>
    </source>
</evidence>
<feature type="chain" id="PRO_5044639315" evidence="8">
    <location>
        <begin position="22"/>
        <end position="870"/>
    </location>
</feature>
<proteinExistence type="predicted"/>
<keyword evidence="8" id="KW-0732">Signal</keyword>
<feature type="transmembrane region" description="Helical" evidence="7">
    <location>
        <begin position="644"/>
        <end position="668"/>
    </location>
</feature>
<protein>
    <submittedName>
        <fullName evidence="11 12">Uncharacterized protein LOC112464009 isoform X1</fullName>
    </submittedName>
</protein>
<evidence type="ECO:0000313" key="11">
    <source>
        <dbReference type="RefSeq" id="XP_024886534.1"/>
    </source>
</evidence>
<dbReference type="GO" id="GO:0004930">
    <property type="term" value="F:G protein-coupled receptor activity"/>
    <property type="evidence" value="ECO:0007669"/>
    <property type="project" value="InterPro"/>
</dbReference>
<feature type="transmembrane region" description="Helical" evidence="7">
    <location>
        <begin position="580"/>
        <end position="604"/>
    </location>
</feature>
<feature type="region of interest" description="Disordered" evidence="6">
    <location>
        <begin position="827"/>
        <end position="870"/>
    </location>
</feature>
<gene>
    <name evidence="11 12" type="primary">LOC112464009</name>
</gene>
<keyword evidence="3 7" id="KW-1133">Transmembrane helix</keyword>
<dbReference type="Pfam" id="PF00003">
    <property type="entry name" value="7tm_3"/>
    <property type="match status" value="1"/>
</dbReference>
<dbReference type="PROSITE" id="PS50259">
    <property type="entry name" value="G_PROTEIN_RECEP_F3_4"/>
    <property type="match status" value="1"/>
</dbReference>
<dbReference type="OrthoDB" id="9880600at2759"/>
<dbReference type="RefSeq" id="XP_024886534.1">
    <property type="nucleotide sequence ID" value="XM_025030766.1"/>
</dbReference>
<keyword evidence="2 7" id="KW-0812">Transmembrane</keyword>
<dbReference type="GO" id="GO:0016020">
    <property type="term" value="C:membrane"/>
    <property type="evidence" value="ECO:0007669"/>
    <property type="project" value="UniProtKB-SubCell"/>
</dbReference>
<feature type="transmembrane region" description="Helical" evidence="7">
    <location>
        <begin position="510"/>
        <end position="540"/>
    </location>
</feature>
<comment type="subcellular location">
    <subcellularLocation>
        <location evidence="1">Membrane</location>
        <topology evidence="1">Multi-pass membrane protein</topology>
    </subcellularLocation>
</comment>